<gene>
    <name evidence="2" type="ORF">SAMN05421811_107180</name>
</gene>
<dbReference type="STRING" id="568860.SAMN05421811_107180"/>
<evidence type="ECO:0000313" key="2">
    <source>
        <dbReference type="EMBL" id="SEU19961.1"/>
    </source>
</evidence>
<dbReference type="GO" id="GO:0030077">
    <property type="term" value="C:plasma membrane light-harvesting complex"/>
    <property type="evidence" value="ECO:0007669"/>
    <property type="project" value="InterPro"/>
</dbReference>
<evidence type="ECO:0000313" key="3">
    <source>
        <dbReference type="Proteomes" id="UP000199361"/>
    </source>
</evidence>
<dbReference type="Pfam" id="PF05239">
    <property type="entry name" value="PRC"/>
    <property type="match status" value="1"/>
</dbReference>
<dbReference type="EMBL" id="FOHX01000007">
    <property type="protein sequence ID" value="SEU19961.1"/>
    <property type="molecule type" value="Genomic_DNA"/>
</dbReference>
<dbReference type="SUPFAM" id="SSF50346">
    <property type="entry name" value="PRC-barrel domain"/>
    <property type="match status" value="1"/>
</dbReference>
<dbReference type="GO" id="GO:0019684">
    <property type="term" value="P:photosynthesis, light reaction"/>
    <property type="evidence" value="ECO:0007669"/>
    <property type="project" value="InterPro"/>
</dbReference>
<dbReference type="AlphaFoldDB" id="A0A1I0K8D9"/>
<feature type="domain" description="PRC-barrel" evidence="1">
    <location>
        <begin position="5"/>
        <end position="72"/>
    </location>
</feature>
<accession>A0A1I0K8D9</accession>
<dbReference type="OrthoDB" id="3712018at2"/>
<proteinExistence type="predicted"/>
<dbReference type="InterPro" id="IPR011033">
    <property type="entry name" value="PRC_barrel-like_sf"/>
</dbReference>
<keyword evidence="3" id="KW-1185">Reference proteome</keyword>
<dbReference type="Gene3D" id="3.90.50.10">
    <property type="entry name" value="Photosynthetic Reaction Center, subunit H, domain 2"/>
    <property type="match status" value="1"/>
</dbReference>
<name>A0A1I0K8D9_9ACTN</name>
<evidence type="ECO:0000259" key="1">
    <source>
        <dbReference type="Pfam" id="PF05239"/>
    </source>
</evidence>
<dbReference type="Proteomes" id="UP000199361">
    <property type="component" value="Unassembled WGS sequence"/>
</dbReference>
<dbReference type="RefSeq" id="WP_091084555.1">
    <property type="nucleotide sequence ID" value="NZ_FOHX01000007.1"/>
</dbReference>
<dbReference type="InterPro" id="IPR014747">
    <property type="entry name" value="Bac_photo_RC_H_C"/>
</dbReference>
<protein>
    <submittedName>
        <fullName evidence="2">PRC-barrel domain-containing protein</fullName>
    </submittedName>
</protein>
<reference evidence="2 3" key="1">
    <citation type="submission" date="2016-10" db="EMBL/GenBank/DDBJ databases">
        <authorList>
            <person name="de Groot N.N."/>
        </authorList>
    </citation>
    <scope>NUCLEOTIDE SEQUENCE [LARGE SCALE GENOMIC DNA]</scope>
    <source>
        <strain evidence="2 3">CGMCC 4.5598</strain>
    </source>
</reference>
<dbReference type="InterPro" id="IPR027275">
    <property type="entry name" value="PRC-brl_dom"/>
</dbReference>
<sequence>MATQAEIRTLLECHVVGCDGEQLGRVGQVYLNDRTGRAEWVTVCGGFLGMRQTFVPLAGSSRTGDEITIAFDSAKVRAAPHVAVDGLLTAREEILLHRHYGMGHTVPAPRTGDHDRLDLDI</sequence>
<organism evidence="2 3">
    <name type="scientific">Nonomuraea wenchangensis</name>
    <dbReference type="NCBI Taxonomy" id="568860"/>
    <lineage>
        <taxon>Bacteria</taxon>
        <taxon>Bacillati</taxon>
        <taxon>Actinomycetota</taxon>
        <taxon>Actinomycetes</taxon>
        <taxon>Streptosporangiales</taxon>
        <taxon>Streptosporangiaceae</taxon>
        <taxon>Nonomuraea</taxon>
    </lineage>
</organism>